<gene>
    <name evidence="1" type="ORF">ACFL27_08080</name>
</gene>
<accession>A0ABV6YVA8</accession>
<evidence type="ECO:0000313" key="1">
    <source>
        <dbReference type="EMBL" id="MFC1850133.1"/>
    </source>
</evidence>
<organism evidence="1 2">
    <name type="scientific">candidate division CSSED10-310 bacterium</name>
    <dbReference type="NCBI Taxonomy" id="2855610"/>
    <lineage>
        <taxon>Bacteria</taxon>
        <taxon>Bacteria division CSSED10-310</taxon>
    </lineage>
</organism>
<comment type="caution">
    <text evidence="1">The sequence shown here is derived from an EMBL/GenBank/DDBJ whole genome shotgun (WGS) entry which is preliminary data.</text>
</comment>
<name>A0ABV6YVA8_UNCC1</name>
<sequence length="446" mass="50980">MVWSTRKKIFIIHGKGRVGGEGEEAGGDLDTIVSNTFYGCWCRGMVQKELKREAQYGQDFEFDFVNYHEGLAHLSIHPGCDVYLPDFPLDAIPDLKNDVIYLKKTDVSLIRIDDHHPWSDEAIAILDELKNQELLEDYVLKGPKKGVEMPKHQQVCGADLIYRTFIKNSEFDNPGLAELRRLAHVQDLHLEMDPLALQLSKLIGSGHSKIDMVLRLMEIKTFDDLKNIMSTTTWDREVRAYEKALRRVVSKLNNNLVLVEFYKPPDNGVSMSNEDLVAAMTKHLGFFSFLLPLTRFLKNQKLKERFIKWLYSLKRSNMIRILMALAPYRPPGEVKINVASAIEFLRTQVTMNYFFYCYGSFLMTTRNISDLDGFIDLSLLMPFVGSDGDGGHKEAASCKPAENLQFDKEKFERVGAANFLEYCKYIAFRVSEFSGLPLKKVSKIGS</sequence>
<reference evidence="1 2" key="1">
    <citation type="submission" date="2024-09" db="EMBL/GenBank/DDBJ databases">
        <title>Laminarin stimulates single cell rates of sulfate reduction while oxygen inhibits transcriptomic activity in coastal marine sediment.</title>
        <authorList>
            <person name="Lindsay M."/>
            <person name="Orcutt B."/>
            <person name="Emerson D."/>
            <person name="Stepanauskas R."/>
            <person name="D'Angelo T."/>
        </authorList>
    </citation>
    <scope>NUCLEOTIDE SEQUENCE [LARGE SCALE GENOMIC DNA]</scope>
    <source>
        <strain evidence="1">SAG AM-311-K15</strain>
    </source>
</reference>
<protein>
    <submittedName>
        <fullName evidence="1">Uncharacterized protein</fullName>
    </submittedName>
</protein>
<dbReference type="EMBL" id="JBHPBY010000078">
    <property type="protein sequence ID" value="MFC1850133.1"/>
    <property type="molecule type" value="Genomic_DNA"/>
</dbReference>
<proteinExistence type="predicted"/>
<keyword evidence="2" id="KW-1185">Reference proteome</keyword>
<dbReference type="Proteomes" id="UP001594351">
    <property type="component" value="Unassembled WGS sequence"/>
</dbReference>
<evidence type="ECO:0000313" key="2">
    <source>
        <dbReference type="Proteomes" id="UP001594351"/>
    </source>
</evidence>